<comment type="caution">
    <text evidence="2">The sequence shown here is derived from an EMBL/GenBank/DDBJ whole genome shotgun (WGS) entry which is preliminary data.</text>
</comment>
<accession>A0A286U9E6</accession>
<feature type="compositionally biased region" description="Low complexity" evidence="1">
    <location>
        <begin position="68"/>
        <end position="122"/>
    </location>
</feature>
<reference evidence="2 3" key="1">
    <citation type="journal article" date="2017" name="Mol. Ecol.">
        <title>Comparative and population genomic landscape of Phellinus noxius: A hypervariable fungus causing root rot in trees.</title>
        <authorList>
            <person name="Chung C.L."/>
            <person name="Lee T.J."/>
            <person name="Akiba M."/>
            <person name="Lee H.H."/>
            <person name="Kuo T.H."/>
            <person name="Liu D."/>
            <person name="Ke H.M."/>
            <person name="Yokoi T."/>
            <person name="Roa M.B."/>
            <person name="Lu M.J."/>
            <person name="Chang Y.Y."/>
            <person name="Ann P.J."/>
            <person name="Tsai J.N."/>
            <person name="Chen C.Y."/>
            <person name="Tzean S.S."/>
            <person name="Ota Y."/>
            <person name="Hattori T."/>
            <person name="Sahashi N."/>
            <person name="Liou R.F."/>
            <person name="Kikuchi T."/>
            <person name="Tsai I.J."/>
        </authorList>
    </citation>
    <scope>NUCLEOTIDE SEQUENCE [LARGE SCALE GENOMIC DNA]</scope>
    <source>
        <strain evidence="2 3">FFPRI411160</strain>
    </source>
</reference>
<name>A0A286U9E6_9AGAM</name>
<evidence type="ECO:0000256" key="1">
    <source>
        <dbReference type="SAM" id="MobiDB-lite"/>
    </source>
</evidence>
<dbReference type="Proteomes" id="UP000217199">
    <property type="component" value="Unassembled WGS sequence"/>
</dbReference>
<evidence type="ECO:0000313" key="3">
    <source>
        <dbReference type="Proteomes" id="UP000217199"/>
    </source>
</evidence>
<dbReference type="InParanoid" id="A0A286U9E6"/>
<feature type="region of interest" description="Disordered" evidence="1">
    <location>
        <begin position="1"/>
        <end position="128"/>
    </location>
</feature>
<keyword evidence="3" id="KW-1185">Reference proteome</keyword>
<evidence type="ECO:0000313" key="2">
    <source>
        <dbReference type="EMBL" id="PAV16212.1"/>
    </source>
</evidence>
<sequence length="184" mass="20096">MSNPGDDTINPSQIYDNLNGPTFEDIAKRRRDETITQRADSARRDRDKVRELKDKSENVGQKQGAPKTSSSSTTTHSASLVSKVNTSPAIKSTTTSSPAAKSTTTSKSTSSVSYSTSGPSAATSVANSNKQCTVCKATFGRPSEKERHRKLQVVAKASRYTYFRKERRTAETYKKSKYASPAIM</sequence>
<protein>
    <submittedName>
        <fullName evidence="2">Uncharacterized protein</fullName>
    </submittedName>
</protein>
<gene>
    <name evidence="2" type="ORF">PNOK_0783200</name>
</gene>
<organism evidence="2 3">
    <name type="scientific">Pyrrhoderma noxium</name>
    <dbReference type="NCBI Taxonomy" id="2282107"/>
    <lineage>
        <taxon>Eukaryota</taxon>
        <taxon>Fungi</taxon>
        <taxon>Dikarya</taxon>
        <taxon>Basidiomycota</taxon>
        <taxon>Agaricomycotina</taxon>
        <taxon>Agaricomycetes</taxon>
        <taxon>Hymenochaetales</taxon>
        <taxon>Hymenochaetaceae</taxon>
        <taxon>Pyrrhoderma</taxon>
    </lineage>
</organism>
<proteinExistence type="predicted"/>
<dbReference type="AlphaFoldDB" id="A0A286U9E6"/>
<dbReference type="EMBL" id="NBII01000008">
    <property type="protein sequence ID" value="PAV16212.1"/>
    <property type="molecule type" value="Genomic_DNA"/>
</dbReference>
<feature type="compositionally biased region" description="Polar residues" evidence="1">
    <location>
        <begin position="1"/>
        <end position="20"/>
    </location>
</feature>
<feature type="compositionally biased region" description="Basic and acidic residues" evidence="1">
    <location>
        <begin position="25"/>
        <end position="57"/>
    </location>
</feature>